<evidence type="ECO:0000313" key="2">
    <source>
        <dbReference type="EMBL" id="QHT92226.1"/>
    </source>
</evidence>
<accession>A0A6C0IIH5</accession>
<name>A0A6C0IIH5_9ZZZZ</name>
<evidence type="ECO:0000256" key="1">
    <source>
        <dbReference type="SAM" id="MobiDB-lite"/>
    </source>
</evidence>
<feature type="region of interest" description="Disordered" evidence="1">
    <location>
        <begin position="1"/>
        <end position="24"/>
    </location>
</feature>
<proteinExistence type="predicted"/>
<protein>
    <submittedName>
        <fullName evidence="2">Uncharacterized protein</fullName>
    </submittedName>
</protein>
<feature type="compositionally biased region" description="Basic residues" evidence="1">
    <location>
        <begin position="1"/>
        <end position="10"/>
    </location>
</feature>
<reference evidence="2" key="1">
    <citation type="journal article" date="2020" name="Nature">
        <title>Giant virus diversity and host interactions through global metagenomics.</title>
        <authorList>
            <person name="Schulz F."/>
            <person name="Roux S."/>
            <person name="Paez-Espino D."/>
            <person name="Jungbluth S."/>
            <person name="Walsh D.A."/>
            <person name="Denef V.J."/>
            <person name="McMahon K.D."/>
            <person name="Konstantinidis K.T."/>
            <person name="Eloe-Fadrosh E.A."/>
            <person name="Kyrpides N.C."/>
            <person name="Woyke T."/>
        </authorList>
    </citation>
    <scope>NUCLEOTIDE SEQUENCE</scope>
    <source>
        <strain evidence="2">GVMAG-M-3300023184-88</strain>
    </source>
</reference>
<dbReference type="EMBL" id="MN740182">
    <property type="protein sequence ID" value="QHT92226.1"/>
    <property type="molecule type" value="Genomic_DNA"/>
</dbReference>
<feature type="region of interest" description="Disordered" evidence="1">
    <location>
        <begin position="223"/>
        <end position="247"/>
    </location>
</feature>
<sequence length="296" mass="31447">MPRRRTKKSKGGGWSINPADYISAGNPVNQRYAGVGMDCAGSPVRPGFMSGTPSMGLPGLSGGKRRKRSYRLKRGGTQLGVASQQTFDTVVSSPSVPPHVATTQPQPPKQAGGRYEVSPGFLDPNQAIGASSYAPVNSIACERGYANPMNQHMSGGQLTGAPIDASSSHFPVVHVGQASAMAYHAPTAGYRNDFQAMPATSAVGGLMLQTPYDARSFNQACLKTGGSRRKRSTRKSRGGANGVAHMAEPYTSLDLSQVSTREAFDGTQGGLPVKFGGRRTRKHARKHARKHCHRRV</sequence>
<feature type="compositionally biased region" description="Basic residues" evidence="1">
    <location>
        <begin position="226"/>
        <end position="237"/>
    </location>
</feature>
<feature type="region of interest" description="Disordered" evidence="1">
    <location>
        <begin position="90"/>
        <end position="113"/>
    </location>
</feature>
<dbReference type="AlphaFoldDB" id="A0A6C0IIH5"/>
<organism evidence="2">
    <name type="scientific">viral metagenome</name>
    <dbReference type="NCBI Taxonomy" id="1070528"/>
    <lineage>
        <taxon>unclassified sequences</taxon>
        <taxon>metagenomes</taxon>
        <taxon>organismal metagenomes</taxon>
    </lineage>
</organism>